<dbReference type="EMBL" id="NJGD01000002">
    <property type="protein sequence ID" value="PJR16449.1"/>
    <property type="molecule type" value="Genomic_DNA"/>
</dbReference>
<evidence type="ECO:0000256" key="3">
    <source>
        <dbReference type="RuleBase" id="RU003616"/>
    </source>
</evidence>
<dbReference type="PROSITE" id="PS01031">
    <property type="entry name" value="SHSP"/>
    <property type="match status" value="1"/>
</dbReference>
<organism evidence="5 6">
    <name type="scientific">Rhizobium meliloti</name>
    <name type="common">Ensifer meliloti</name>
    <name type="synonym">Sinorhizobium meliloti</name>
    <dbReference type="NCBI Taxonomy" id="382"/>
    <lineage>
        <taxon>Bacteria</taxon>
        <taxon>Pseudomonadati</taxon>
        <taxon>Pseudomonadota</taxon>
        <taxon>Alphaproteobacteria</taxon>
        <taxon>Hyphomicrobiales</taxon>
        <taxon>Rhizobiaceae</taxon>
        <taxon>Sinorhizobium/Ensifer group</taxon>
        <taxon>Sinorhizobium</taxon>
    </lineage>
</organism>
<proteinExistence type="inferred from homology"/>
<dbReference type="PANTHER" id="PTHR46733:SF4">
    <property type="entry name" value="HEAT SHOCK PROTEIN 21, CHLOROPLASTIC"/>
    <property type="match status" value="1"/>
</dbReference>
<accession>A0A2J0Z7G1</accession>
<reference evidence="5 6" key="1">
    <citation type="submission" date="2017-06" db="EMBL/GenBank/DDBJ databases">
        <title>Ensifer strains isolated from leguminous trees and herbs display diverse denitrification phenotypes with some acting as strong N2O sinks.</title>
        <authorList>
            <person name="Woliy K."/>
            <person name="Mania D."/>
            <person name="Bakken L.R."/>
            <person name="Frostegard A."/>
        </authorList>
    </citation>
    <scope>NUCLEOTIDE SEQUENCE [LARGE SCALE GENOMIC DNA]</scope>
    <source>
        <strain evidence="5 6">AC50a</strain>
    </source>
</reference>
<dbReference type="InterPro" id="IPR044587">
    <property type="entry name" value="HSP21-like"/>
</dbReference>
<sequence length="168" mass="19181">MNVRDLIPWGRAQGQVPASYRDNDRNPFLALHREMNRLFDDAFRSFETRLPFSGLTGFAGGWPSVEVSDRDKEIKVTAELPGLEEKDVELSLSEGVLSLRGEKRAETEDQENQFSERYYGRFERRIPLGYEVDESKVNATFRNGVLTVTLPKTEQAQSKAKRIAINGR</sequence>
<dbReference type="PANTHER" id="PTHR46733">
    <property type="entry name" value="26.5 KDA HEAT SHOCK PROTEIN, MITOCHONDRIAL"/>
    <property type="match status" value="1"/>
</dbReference>
<dbReference type="InterPro" id="IPR002068">
    <property type="entry name" value="A-crystallin/Hsp20_dom"/>
</dbReference>
<evidence type="ECO:0000313" key="5">
    <source>
        <dbReference type="EMBL" id="PJR16449.1"/>
    </source>
</evidence>
<dbReference type="Pfam" id="PF00011">
    <property type="entry name" value="HSP20"/>
    <property type="match status" value="1"/>
</dbReference>
<comment type="caution">
    <text evidence="5">The sequence shown here is derived from an EMBL/GenBank/DDBJ whole genome shotgun (WGS) entry which is preliminary data.</text>
</comment>
<dbReference type="CDD" id="cd06464">
    <property type="entry name" value="ACD_sHsps-like"/>
    <property type="match status" value="1"/>
</dbReference>
<dbReference type="InterPro" id="IPR008978">
    <property type="entry name" value="HSP20-like_chaperone"/>
</dbReference>
<dbReference type="RefSeq" id="WP_100670426.1">
    <property type="nucleotide sequence ID" value="NZ_CP141213.1"/>
</dbReference>
<comment type="similarity">
    <text evidence="2 3">Belongs to the small heat shock protein (HSP20) family.</text>
</comment>
<dbReference type="Proteomes" id="UP000231987">
    <property type="component" value="Unassembled WGS sequence"/>
</dbReference>
<evidence type="ECO:0000259" key="4">
    <source>
        <dbReference type="PROSITE" id="PS01031"/>
    </source>
</evidence>
<protein>
    <submittedName>
        <fullName evidence="5">Heat-shock protein</fullName>
    </submittedName>
</protein>
<name>A0A2J0Z7G1_RHIML</name>
<gene>
    <name evidence="5" type="ORF">CEJ86_06640</name>
</gene>
<dbReference type="Gene3D" id="2.60.40.790">
    <property type="match status" value="1"/>
</dbReference>
<dbReference type="SUPFAM" id="SSF49764">
    <property type="entry name" value="HSP20-like chaperones"/>
    <property type="match status" value="1"/>
</dbReference>
<evidence type="ECO:0000256" key="1">
    <source>
        <dbReference type="ARBA" id="ARBA00023016"/>
    </source>
</evidence>
<feature type="domain" description="SHSP" evidence="4">
    <location>
        <begin position="56"/>
        <end position="168"/>
    </location>
</feature>
<keyword evidence="1" id="KW-0346">Stress response</keyword>
<dbReference type="AlphaFoldDB" id="A0A2J0Z7G1"/>
<evidence type="ECO:0000313" key="6">
    <source>
        <dbReference type="Proteomes" id="UP000231987"/>
    </source>
</evidence>
<dbReference type="GO" id="GO:0009408">
    <property type="term" value="P:response to heat"/>
    <property type="evidence" value="ECO:0007669"/>
    <property type="project" value="InterPro"/>
</dbReference>
<evidence type="ECO:0000256" key="2">
    <source>
        <dbReference type="PROSITE-ProRule" id="PRU00285"/>
    </source>
</evidence>